<sequence>MAAGGGGPLHAPTVIAYLLRPELFGVRPAHVAVELSGQHSFGQTVGDFSGTTGKPPNATVLNRLDAPGFSDLLWERLARS</sequence>
<dbReference type="RefSeq" id="WP_216838238.1">
    <property type="nucleotide sequence ID" value="NZ_JAFNJS010000006.1"/>
</dbReference>
<dbReference type="GO" id="GO:0016787">
    <property type="term" value="F:hydrolase activity"/>
    <property type="evidence" value="ECO:0007669"/>
    <property type="project" value="UniProtKB-KW"/>
</dbReference>
<dbReference type="Proteomes" id="UP001595420">
    <property type="component" value="Unassembled WGS sequence"/>
</dbReference>
<proteinExistence type="predicted"/>
<evidence type="ECO:0000259" key="1">
    <source>
        <dbReference type="Pfam" id="PF01156"/>
    </source>
</evidence>
<dbReference type="Pfam" id="PF01156">
    <property type="entry name" value="IU_nuc_hydro"/>
    <property type="match status" value="1"/>
</dbReference>
<keyword evidence="2" id="KW-0378">Hydrolase</keyword>
<name>A0ABV7C071_9PROT</name>
<reference evidence="3" key="1">
    <citation type="journal article" date="2019" name="Int. J. Syst. Evol. Microbiol.">
        <title>The Global Catalogue of Microorganisms (GCM) 10K type strain sequencing project: providing services to taxonomists for standard genome sequencing and annotation.</title>
        <authorList>
            <consortium name="The Broad Institute Genomics Platform"/>
            <consortium name="The Broad Institute Genome Sequencing Center for Infectious Disease"/>
            <person name="Wu L."/>
            <person name="Ma J."/>
        </authorList>
    </citation>
    <scope>NUCLEOTIDE SEQUENCE [LARGE SCALE GENOMIC DNA]</scope>
    <source>
        <strain evidence="3">CGMCC 1.16855</strain>
    </source>
</reference>
<dbReference type="InterPro" id="IPR001910">
    <property type="entry name" value="Inosine/uridine_hydrolase_dom"/>
</dbReference>
<feature type="domain" description="Inosine/uridine-preferring nucleoside hydrolase" evidence="1">
    <location>
        <begin position="5"/>
        <end position="70"/>
    </location>
</feature>
<evidence type="ECO:0000313" key="2">
    <source>
        <dbReference type="EMBL" id="MFC3002158.1"/>
    </source>
</evidence>
<gene>
    <name evidence="2" type="ORF">ACFOD3_19815</name>
</gene>
<keyword evidence="3" id="KW-1185">Reference proteome</keyword>
<comment type="caution">
    <text evidence="2">The sequence shown here is derived from an EMBL/GenBank/DDBJ whole genome shotgun (WGS) entry which is preliminary data.</text>
</comment>
<accession>A0ABV7C071</accession>
<dbReference type="EMBL" id="JBHRSB010000006">
    <property type="protein sequence ID" value="MFC3002158.1"/>
    <property type="molecule type" value="Genomic_DNA"/>
</dbReference>
<organism evidence="2 3">
    <name type="scientific">Falsiroseomonas tokyonensis</name>
    <dbReference type="NCBI Taxonomy" id="430521"/>
    <lineage>
        <taxon>Bacteria</taxon>
        <taxon>Pseudomonadati</taxon>
        <taxon>Pseudomonadota</taxon>
        <taxon>Alphaproteobacteria</taxon>
        <taxon>Acetobacterales</taxon>
        <taxon>Roseomonadaceae</taxon>
        <taxon>Falsiroseomonas</taxon>
    </lineage>
</organism>
<protein>
    <submittedName>
        <fullName evidence="2">Nucleoside hydrolase</fullName>
    </submittedName>
</protein>
<evidence type="ECO:0000313" key="3">
    <source>
        <dbReference type="Proteomes" id="UP001595420"/>
    </source>
</evidence>